<reference evidence="10" key="1">
    <citation type="journal article" date="2020" name="mSystems">
        <title>Genome- and Community-Level Interaction Insights into Carbon Utilization and Element Cycling Functions of Hydrothermarchaeota in Hydrothermal Sediment.</title>
        <authorList>
            <person name="Zhou Z."/>
            <person name="Liu Y."/>
            <person name="Xu W."/>
            <person name="Pan J."/>
            <person name="Luo Z.H."/>
            <person name="Li M."/>
        </authorList>
    </citation>
    <scope>NUCLEOTIDE SEQUENCE [LARGE SCALE GENOMIC DNA]</scope>
    <source>
        <strain evidence="11">SpSt-1073</strain>
        <strain evidence="10">SpSt-613</strain>
        <strain evidence="9">SpSt-669</strain>
    </source>
</reference>
<evidence type="ECO:0000256" key="8">
    <source>
        <dbReference type="SAM" id="Phobius"/>
    </source>
</evidence>
<evidence type="ECO:0000256" key="6">
    <source>
        <dbReference type="ARBA" id="ARBA00023004"/>
    </source>
</evidence>
<keyword evidence="4" id="KW-0479">Metal-binding</keyword>
<dbReference type="EMBL" id="DRXG01000008">
    <property type="protein sequence ID" value="HHN51810.1"/>
    <property type="molecule type" value="Genomic_DNA"/>
</dbReference>
<accession>A0A7C4DZX2</accession>
<protein>
    <recommendedName>
        <fullName evidence="12">Succinate dehydrogenase</fullName>
    </recommendedName>
</protein>
<dbReference type="GO" id="GO:0046872">
    <property type="term" value="F:metal ion binding"/>
    <property type="evidence" value="ECO:0007669"/>
    <property type="project" value="UniProtKB-KW"/>
</dbReference>
<keyword evidence="5 8" id="KW-1133">Transmembrane helix</keyword>
<dbReference type="EMBL" id="DTCM01000019">
    <property type="protein sequence ID" value="HGL40359.1"/>
    <property type="molecule type" value="Genomic_DNA"/>
</dbReference>
<dbReference type="Gene3D" id="1.20.1300.10">
    <property type="entry name" value="Fumarate reductase/succinate dehydrogenase, transmembrane subunit"/>
    <property type="match status" value="1"/>
</dbReference>
<dbReference type="Pfam" id="PF01127">
    <property type="entry name" value="Sdh_cyt"/>
    <property type="match status" value="1"/>
</dbReference>
<proteinExistence type="predicted"/>
<dbReference type="AlphaFoldDB" id="A0A7C4DZX2"/>
<dbReference type="InterPro" id="IPR000701">
    <property type="entry name" value="SuccDH_FuR_B_TM-su"/>
</dbReference>
<keyword evidence="6" id="KW-0408">Iron</keyword>
<evidence type="ECO:0000313" key="11">
    <source>
        <dbReference type="EMBL" id="HHN51810.1"/>
    </source>
</evidence>
<organism evidence="10">
    <name type="scientific">Caldiarchaeum subterraneum</name>
    <dbReference type="NCBI Taxonomy" id="311458"/>
    <lineage>
        <taxon>Archaea</taxon>
        <taxon>Nitrososphaerota</taxon>
        <taxon>Candidatus Caldarchaeales</taxon>
        <taxon>Candidatus Caldarchaeaceae</taxon>
        <taxon>Candidatus Caldarchaeum</taxon>
    </lineage>
</organism>
<keyword evidence="2" id="KW-0349">Heme</keyword>
<evidence type="ECO:0000256" key="7">
    <source>
        <dbReference type="ARBA" id="ARBA00023136"/>
    </source>
</evidence>
<keyword evidence="3 8" id="KW-0812">Transmembrane</keyword>
<evidence type="ECO:0000256" key="3">
    <source>
        <dbReference type="ARBA" id="ARBA00022692"/>
    </source>
</evidence>
<evidence type="ECO:0000256" key="4">
    <source>
        <dbReference type="ARBA" id="ARBA00022723"/>
    </source>
</evidence>
<dbReference type="EMBL" id="DTAD01000034">
    <property type="protein sequence ID" value="HGN90125.1"/>
    <property type="molecule type" value="Genomic_DNA"/>
</dbReference>
<dbReference type="PANTHER" id="PTHR41910">
    <property type="entry name" value="SUCCINATE DEHYDROGENASE 2 MEMBRANE SUBUNIT SDHC"/>
    <property type="match status" value="1"/>
</dbReference>
<evidence type="ECO:0000256" key="5">
    <source>
        <dbReference type="ARBA" id="ARBA00022989"/>
    </source>
</evidence>
<dbReference type="SUPFAM" id="SSF81343">
    <property type="entry name" value="Fumarate reductase respiratory complex transmembrane subunits"/>
    <property type="match status" value="1"/>
</dbReference>
<evidence type="ECO:0000256" key="1">
    <source>
        <dbReference type="ARBA" id="ARBA00004370"/>
    </source>
</evidence>
<comment type="subcellular location">
    <subcellularLocation>
        <location evidence="1">Membrane</location>
    </subcellularLocation>
</comment>
<dbReference type="PANTHER" id="PTHR41910:SF1">
    <property type="entry name" value="SUCCINATE DEHYDROGENASE HYDROPHOBIC MEMBRANE ANCHOR SUBUNIT"/>
    <property type="match status" value="1"/>
</dbReference>
<evidence type="ECO:0000256" key="2">
    <source>
        <dbReference type="ARBA" id="ARBA00022617"/>
    </source>
</evidence>
<comment type="caution">
    <text evidence="10">The sequence shown here is derived from an EMBL/GenBank/DDBJ whole genome shotgun (WGS) entry which is preliminary data.</text>
</comment>
<dbReference type="GO" id="GO:0016020">
    <property type="term" value="C:membrane"/>
    <property type="evidence" value="ECO:0007669"/>
    <property type="project" value="UniProtKB-SubCell"/>
</dbReference>
<keyword evidence="7 8" id="KW-0472">Membrane</keyword>
<dbReference type="InterPro" id="IPR039023">
    <property type="entry name" value="SdhC_prok"/>
</dbReference>
<feature type="transmembrane region" description="Helical" evidence="8">
    <location>
        <begin position="91"/>
        <end position="119"/>
    </location>
</feature>
<evidence type="ECO:0008006" key="12">
    <source>
        <dbReference type="Google" id="ProtNLM"/>
    </source>
</evidence>
<gene>
    <name evidence="11" type="ORF">ENM30_00695</name>
    <name evidence="10" type="ORF">ENT82_03225</name>
    <name evidence="9" type="ORF">ENU43_01650</name>
</gene>
<sequence>MRPRRGGIEEMSRLSIALKTWLIPVRYGLERWSYTLQRVSGVAIILFFVMHIAETGNVVGGPTVWTIPPYEYARQVWNETKEFLANPIFDIGLVLLAFMIFFHTFNGIRLTLVHFGVLLEKPKRPEYPYHPGSMSKAQRALFWLSIVLATAAIIYSLDVFFKVLQI</sequence>
<dbReference type="InterPro" id="IPR034804">
    <property type="entry name" value="SQR/QFR_C/D"/>
</dbReference>
<name>A0A7C4DZX2_CALS0</name>
<evidence type="ECO:0000313" key="9">
    <source>
        <dbReference type="EMBL" id="HGL40359.1"/>
    </source>
</evidence>
<feature type="transmembrane region" description="Helical" evidence="8">
    <location>
        <begin position="140"/>
        <end position="161"/>
    </location>
</feature>
<evidence type="ECO:0000313" key="10">
    <source>
        <dbReference type="EMBL" id="HGN90125.1"/>
    </source>
</evidence>